<feature type="region of interest" description="Disordered" evidence="1">
    <location>
        <begin position="91"/>
        <end position="130"/>
    </location>
</feature>
<gene>
    <name evidence="2" type="ORF">COCSUDRAFT_56627</name>
</gene>
<evidence type="ECO:0000313" key="3">
    <source>
        <dbReference type="Proteomes" id="UP000007264"/>
    </source>
</evidence>
<keyword evidence="3" id="KW-1185">Reference proteome</keyword>
<dbReference type="GeneID" id="17039391"/>
<comment type="caution">
    <text evidence="2">The sequence shown here is derived from an EMBL/GenBank/DDBJ whole genome shotgun (WGS) entry which is preliminary data.</text>
</comment>
<sequence>MSGSLKGGEGGAVSSAVQPLRRLQLLLQGGHLQLSATPIAQLYHTSGETLAAAHQAEEPSLQHEAVVGPSLLTASLADLLMLSQSPAAASLGSLPVRHPESHQSSSQQTHQPQRPKKKKKKEKKLDPEYHKTGMGIKAEDVAELKQALKERLGWAWSTFLTRSFDEVVGDSGSDSPKPLLPPVSQIADSVDCLLGCFNGVKDSQQVVRNCLLRCPQLLAAPRAQLEAAIGFLDFLNLSTEEARPPPAAAPS</sequence>
<evidence type="ECO:0000256" key="1">
    <source>
        <dbReference type="SAM" id="MobiDB-lite"/>
    </source>
</evidence>
<evidence type="ECO:0000313" key="2">
    <source>
        <dbReference type="EMBL" id="EIE21407.1"/>
    </source>
</evidence>
<dbReference type="Proteomes" id="UP000007264">
    <property type="component" value="Unassembled WGS sequence"/>
</dbReference>
<proteinExistence type="predicted"/>
<feature type="compositionally biased region" description="Low complexity" evidence="1">
    <location>
        <begin position="102"/>
        <end position="112"/>
    </location>
</feature>
<reference evidence="2 3" key="1">
    <citation type="journal article" date="2012" name="Genome Biol.">
        <title>The genome of the polar eukaryotic microalga coccomyxa subellipsoidea reveals traits of cold adaptation.</title>
        <authorList>
            <person name="Blanc G."/>
            <person name="Agarkova I."/>
            <person name="Grimwood J."/>
            <person name="Kuo A."/>
            <person name="Brueggeman A."/>
            <person name="Dunigan D."/>
            <person name="Gurnon J."/>
            <person name="Ladunga I."/>
            <person name="Lindquist E."/>
            <person name="Lucas S."/>
            <person name="Pangilinan J."/>
            <person name="Proschold T."/>
            <person name="Salamov A."/>
            <person name="Schmutz J."/>
            <person name="Weeks D."/>
            <person name="Yamada T."/>
            <person name="Claverie J.M."/>
            <person name="Grigoriev I."/>
            <person name="Van Etten J."/>
            <person name="Lomsadze A."/>
            <person name="Borodovsky M."/>
        </authorList>
    </citation>
    <scope>NUCLEOTIDE SEQUENCE [LARGE SCALE GENOMIC DNA]</scope>
    <source>
        <strain evidence="2 3">C-169</strain>
    </source>
</reference>
<name>I0YSN8_COCSC</name>
<dbReference type="EMBL" id="AGSI01000012">
    <property type="protein sequence ID" value="EIE21407.1"/>
    <property type="molecule type" value="Genomic_DNA"/>
</dbReference>
<dbReference type="AlphaFoldDB" id="I0YSN8"/>
<dbReference type="KEGG" id="csl:COCSUDRAFT_56627"/>
<dbReference type="RefSeq" id="XP_005645951.1">
    <property type="nucleotide sequence ID" value="XM_005645894.1"/>
</dbReference>
<organism evidence="2 3">
    <name type="scientific">Coccomyxa subellipsoidea (strain C-169)</name>
    <name type="common">Green microalga</name>
    <dbReference type="NCBI Taxonomy" id="574566"/>
    <lineage>
        <taxon>Eukaryota</taxon>
        <taxon>Viridiplantae</taxon>
        <taxon>Chlorophyta</taxon>
        <taxon>core chlorophytes</taxon>
        <taxon>Trebouxiophyceae</taxon>
        <taxon>Trebouxiophyceae incertae sedis</taxon>
        <taxon>Coccomyxaceae</taxon>
        <taxon>Coccomyxa</taxon>
        <taxon>Coccomyxa subellipsoidea</taxon>
    </lineage>
</organism>
<protein>
    <submittedName>
        <fullName evidence="2">Uncharacterized protein</fullName>
    </submittedName>
</protein>
<accession>I0YSN8</accession>
<feature type="compositionally biased region" description="Basic residues" evidence="1">
    <location>
        <begin position="113"/>
        <end position="122"/>
    </location>
</feature>